<proteinExistence type="predicted"/>
<keyword evidence="2" id="KW-1185">Reference proteome</keyword>
<reference evidence="1 2" key="1">
    <citation type="submission" date="2019-09" db="EMBL/GenBank/DDBJ databases">
        <title>Whole genome shotgun sequencing (WGS) of Ellagibacter isourolithinifaciens DSM 104140(T) and Adlercreutzia muris DSM 29508(T).</title>
        <authorList>
            <person name="Stoll D.A."/>
            <person name="Danylec N."/>
            <person name="Huch M."/>
        </authorList>
    </citation>
    <scope>NUCLEOTIDE SEQUENCE [LARGE SCALE GENOMIC DNA]</scope>
    <source>
        <strain evidence="1 2">DSM 29508</strain>
    </source>
</reference>
<gene>
    <name evidence="1" type="ORF">F8D48_05995</name>
</gene>
<dbReference type="Proteomes" id="UP000479639">
    <property type="component" value="Unassembled WGS sequence"/>
</dbReference>
<organism evidence="1 2">
    <name type="scientific">Adlercreutzia muris</name>
    <dbReference type="NCBI Taxonomy" id="1796610"/>
    <lineage>
        <taxon>Bacteria</taxon>
        <taxon>Bacillati</taxon>
        <taxon>Actinomycetota</taxon>
        <taxon>Coriobacteriia</taxon>
        <taxon>Eggerthellales</taxon>
        <taxon>Eggerthellaceae</taxon>
        <taxon>Adlercreutzia</taxon>
    </lineage>
</organism>
<dbReference type="EMBL" id="WAJS01000015">
    <property type="protein sequence ID" value="KAB1648601.1"/>
    <property type="molecule type" value="Genomic_DNA"/>
</dbReference>
<protein>
    <submittedName>
        <fullName evidence="1">Uncharacterized protein</fullName>
    </submittedName>
</protein>
<evidence type="ECO:0000313" key="2">
    <source>
        <dbReference type="Proteomes" id="UP000479639"/>
    </source>
</evidence>
<sequence length="159" mass="16217">MKALIGLIFAFIALVGIFGILPQLGLESPFANFQNPLAGLFEQGKNAAANAALDATGLKSKAKAALEGNRDKIAAATGMSDAEVDAAIAALDIDSWEVTSLPDGATKTGSSSISYGGTDATVTTYDDPSVVTVNAMGQDVTLAVPDSAQDYLPFLGYLG</sequence>
<name>A0A7C8G094_9ACTN</name>
<comment type="caution">
    <text evidence="1">The sequence shown here is derived from an EMBL/GenBank/DDBJ whole genome shotgun (WGS) entry which is preliminary data.</text>
</comment>
<evidence type="ECO:0000313" key="1">
    <source>
        <dbReference type="EMBL" id="KAB1648601.1"/>
    </source>
</evidence>
<accession>A0A7C8G094</accession>
<dbReference type="AlphaFoldDB" id="A0A7C8G094"/>